<comment type="caution">
    <text evidence="2">The sequence shown here is derived from an EMBL/GenBank/DDBJ whole genome shotgun (WGS) entry which is preliminary data.</text>
</comment>
<sequence>MIKTLTKVNSSMVYAVGYDPDEELLEVVFTSGKIWGYENVPKEEYKSLINSRSIGSYMKENIIDCYPDFSIS</sequence>
<accession>A0A1E3XB61</accession>
<reference evidence="2 3" key="1">
    <citation type="submission" date="2016-07" db="EMBL/GenBank/DDBJ databases">
        <title>Draft genome of Scalindua rubra, obtained from a brine-seawater interface in the Red Sea, sheds light on salt adaptation in anammox bacteria.</title>
        <authorList>
            <person name="Speth D.R."/>
            <person name="Lagkouvardos I."/>
            <person name="Wang Y."/>
            <person name="Qian P.-Y."/>
            <person name="Dutilh B.E."/>
            <person name="Jetten M.S."/>
        </authorList>
    </citation>
    <scope>NUCLEOTIDE SEQUENCE [LARGE SCALE GENOMIC DNA]</scope>
    <source>
        <strain evidence="2">BSI-1</strain>
    </source>
</reference>
<dbReference type="InterPro" id="IPR025309">
    <property type="entry name" value="KTSC_dom"/>
</dbReference>
<dbReference type="AlphaFoldDB" id="A0A1E3XB61"/>
<gene>
    <name evidence="2" type="ORF">SCARUB_01977</name>
</gene>
<dbReference type="EMBL" id="MAYW01000045">
    <property type="protein sequence ID" value="ODS32871.1"/>
    <property type="molecule type" value="Genomic_DNA"/>
</dbReference>
<dbReference type="Pfam" id="PF13619">
    <property type="entry name" value="KTSC"/>
    <property type="match status" value="1"/>
</dbReference>
<protein>
    <recommendedName>
        <fullName evidence="1">KTSC domain-containing protein</fullName>
    </recommendedName>
</protein>
<name>A0A1E3XB61_9BACT</name>
<dbReference type="Proteomes" id="UP000094056">
    <property type="component" value="Unassembled WGS sequence"/>
</dbReference>
<evidence type="ECO:0000313" key="2">
    <source>
        <dbReference type="EMBL" id="ODS32871.1"/>
    </source>
</evidence>
<evidence type="ECO:0000259" key="1">
    <source>
        <dbReference type="Pfam" id="PF13619"/>
    </source>
</evidence>
<evidence type="ECO:0000313" key="3">
    <source>
        <dbReference type="Proteomes" id="UP000094056"/>
    </source>
</evidence>
<organism evidence="2 3">
    <name type="scientific">Candidatus Scalindua rubra</name>
    <dbReference type="NCBI Taxonomy" id="1872076"/>
    <lineage>
        <taxon>Bacteria</taxon>
        <taxon>Pseudomonadati</taxon>
        <taxon>Planctomycetota</taxon>
        <taxon>Candidatus Brocadiia</taxon>
        <taxon>Candidatus Brocadiales</taxon>
        <taxon>Candidatus Scalinduaceae</taxon>
        <taxon>Candidatus Scalindua</taxon>
    </lineage>
</organism>
<proteinExistence type="predicted"/>
<feature type="domain" description="KTSC" evidence="1">
    <location>
        <begin position="9"/>
        <end position="66"/>
    </location>
</feature>